<sequence>MPKLFSLAAMKLLKTTWPIAILLTLVWSGCHTDSWRQIGRLEEINDSIRVTYAPDKRVAVYDISLLYDKGQVKIIGETNQPAALEVLEEQLLLQEIRVDNQAITLPDSSVGEMAYALVNNSVCNIRSEARHSAELATQALLGMTLKVLKRTGEWYLVQTPDGYISWVDHGGVQLMTASEQLRWSKSPQVIYLHNYGNVYADAEESAIVSDVVLGDRLVARQQSGDHVEVVFPDGRLGYVRQSEVTDFKTWKENVSATGDGVMGYALDLLGTPYLWGGTSAKGVDCSGFTKTAYLMNGYVIPRDASQQIHAGQVVDPALKFEGLAKGDLMFFGRAATDTTQQRVTHVGLWMGDSTFVHASRNVRVSSVDPASEFYDESNTNRYLGSRRYLGNERGISKWY</sequence>
<dbReference type="AlphaFoldDB" id="A0A1M6JX28"/>
<evidence type="ECO:0000256" key="3">
    <source>
        <dbReference type="ARBA" id="ARBA00022801"/>
    </source>
</evidence>
<proteinExistence type="inferred from homology"/>
<dbReference type="PROSITE" id="PS51257">
    <property type="entry name" value="PROKAR_LIPOPROTEIN"/>
    <property type="match status" value="1"/>
</dbReference>
<reference evidence="8" key="1">
    <citation type="submission" date="2016-11" db="EMBL/GenBank/DDBJ databases">
        <authorList>
            <person name="Varghese N."/>
            <person name="Submissions S."/>
        </authorList>
    </citation>
    <scope>NUCLEOTIDE SEQUENCE [LARGE SCALE GENOMIC DNA]</scope>
    <source>
        <strain evidence="8">DSM 26134</strain>
    </source>
</reference>
<dbReference type="GO" id="GO:0006508">
    <property type="term" value="P:proteolysis"/>
    <property type="evidence" value="ECO:0007669"/>
    <property type="project" value="UniProtKB-KW"/>
</dbReference>
<name>A0A1M6JX28_REIAG</name>
<evidence type="ECO:0000313" key="7">
    <source>
        <dbReference type="EMBL" id="SHJ51267.1"/>
    </source>
</evidence>
<dbReference type="InterPro" id="IPR038765">
    <property type="entry name" value="Papain-like_cys_pep_sf"/>
</dbReference>
<dbReference type="InterPro" id="IPR051202">
    <property type="entry name" value="Peptidase_C40"/>
</dbReference>
<dbReference type="InterPro" id="IPR000064">
    <property type="entry name" value="NLP_P60_dom"/>
</dbReference>
<evidence type="ECO:0000259" key="5">
    <source>
        <dbReference type="PROSITE" id="PS51781"/>
    </source>
</evidence>
<dbReference type="Proteomes" id="UP000184474">
    <property type="component" value="Unassembled WGS sequence"/>
</dbReference>
<dbReference type="Pfam" id="PF00877">
    <property type="entry name" value="NLPC_P60"/>
    <property type="match status" value="1"/>
</dbReference>
<evidence type="ECO:0000256" key="2">
    <source>
        <dbReference type="ARBA" id="ARBA00022670"/>
    </source>
</evidence>
<feature type="domain" description="NlpC/P60" evidence="6">
    <location>
        <begin position="255"/>
        <end position="389"/>
    </location>
</feature>
<protein>
    <submittedName>
        <fullName evidence="7">SH3 domain-containing protein</fullName>
    </submittedName>
</protein>
<evidence type="ECO:0000256" key="4">
    <source>
        <dbReference type="ARBA" id="ARBA00022807"/>
    </source>
</evidence>
<dbReference type="GO" id="GO:0008234">
    <property type="term" value="F:cysteine-type peptidase activity"/>
    <property type="evidence" value="ECO:0007669"/>
    <property type="project" value="UniProtKB-KW"/>
</dbReference>
<keyword evidence="3" id="KW-0378">Hydrolase</keyword>
<dbReference type="InterPro" id="IPR003646">
    <property type="entry name" value="SH3-like_bac-type"/>
</dbReference>
<gene>
    <name evidence="7" type="ORF">SAMN04488028_101355</name>
</gene>
<dbReference type="Pfam" id="PF18348">
    <property type="entry name" value="SH3_16"/>
    <property type="match status" value="1"/>
</dbReference>
<dbReference type="PANTHER" id="PTHR47053:SF1">
    <property type="entry name" value="MUREIN DD-ENDOPEPTIDASE MEPH-RELATED"/>
    <property type="match status" value="1"/>
</dbReference>
<dbReference type="PROSITE" id="PS51781">
    <property type="entry name" value="SH3B"/>
    <property type="match status" value="1"/>
</dbReference>
<dbReference type="PROSITE" id="PS51935">
    <property type="entry name" value="NLPC_P60"/>
    <property type="match status" value="1"/>
</dbReference>
<dbReference type="RefSeq" id="WP_084190289.1">
    <property type="nucleotide sequence ID" value="NZ_FRAA01000001.1"/>
</dbReference>
<evidence type="ECO:0000256" key="1">
    <source>
        <dbReference type="ARBA" id="ARBA00007074"/>
    </source>
</evidence>
<keyword evidence="4" id="KW-0788">Thiol protease</keyword>
<comment type="similarity">
    <text evidence="1">Belongs to the peptidase C40 family.</text>
</comment>
<dbReference type="Gene3D" id="2.30.30.40">
    <property type="entry name" value="SH3 Domains"/>
    <property type="match status" value="2"/>
</dbReference>
<dbReference type="Gene3D" id="3.90.1720.10">
    <property type="entry name" value="endopeptidase domain like (from Nostoc punctiforme)"/>
    <property type="match status" value="1"/>
</dbReference>
<evidence type="ECO:0000313" key="8">
    <source>
        <dbReference type="Proteomes" id="UP000184474"/>
    </source>
</evidence>
<keyword evidence="8" id="KW-1185">Reference proteome</keyword>
<organism evidence="7 8">
    <name type="scientific">Reichenbachiella agariperforans</name>
    <dbReference type="NCBI Taxonomy" id="156994"/>
    <lineage>
        <taxon>Bacteria</taxon>
        <taxon>Pseudomonadati</taxon>
        <taxon>Bacteroidota</taxon>
        <taxon>Cytophagia</taxon>
        <taxon>Cytophagales</taxon>
        <taxon>Reichenbachiellaceae</taxon>
        <taxon>Reichenbachiella</taxon>
    </lineage>
</organism>
<evidence type="ECO:0000259" key="6">
    <source>
        <dbReference type="PROSITE" id="PS51935"/>
    </source>
</evidence>
<dbReference type="SUPFAM" id="SSF82057">
    <property type="entry name" value="Prokaryotic SH3-related domain"/>
    <property type="match status" value="1"/>
</dbReference>
<dbReference type="EMBL" id="FRAA01000001">
    <property type="protein sequence ID" value="SHJ51267.1"/>
    <property type="molecule type" value="Genomic_DNA"/>
</dbReference>
<dbReference type="SUPFAM" id="SSF54001">
    <property type="entry name" value="Cysteine proteinases"/>
    <property type="match status" value="1"/>
</dbReference>
<keyword evidence="2" id="KW-0645">Protease</keyword>
<dbReference type="STRING" id="156994.SAMN04488028_101355"/>
<accession>A0A1M6JX28</accession>
<dbReference type="PANTHER" id="PTHR47053">
    <property type="entry name" value="MUREIN DD-ENDOPEPTIDASE MEPH-RELATED"/>
    <property type="match status" value="1"/>
</dbReference>
<feature type="domain" description="SH3b" evidence="5">
    <location>
        <begin position="113"/>
        <end position="176"/>
    </location>
</feature>
<dbReference type="InterPro" id="IPR041382">
    <property type="entry name" value="SH3_16"/>
</dbReference>